<dbReference type="SUPFAM" id="SSF51735">
    <property type="entry name" value="NAD(P)-binding Rossmann-fold domains"/>
    <property type="match status" value="1"/>
</dbReference>
<dbReference type="SMART" id="SM00822">
    <property type="entry name" value="PKS_KR"/>
    <property type="match status" value="1"/>
</dbReference>
<comment type="caution">
    <text evidence="3">The sequence shown here is derived from an EMBL/GenBank/DDBJ whole genome shotgun (WGS) entry which is preliminary data.</text>
</comment>
<sequence>MSNASGKVVVVTGAAAGIGYAIAKRFAADGCRIAIVDLDEDTTCTAAASIAEETGGRTLAAAADVAEFESCRAAHGRIVSEFGPVSVLVNNAGIMSQRLGRIEALPPEHFDDLLAIHVRGAVNWARLVTSAMREAKFGRIINISSGNAKLAVPYRLAYVTAKKAILGITEALALETARDGITVNAILPGYIATRTLLDRADAGILDKDSFAERTPVGRWGRPDEIARAAAFLADADSGFITGSTLVVDGGITIRGDPNEDLSHPPGGEA</sequence>
<organism evidence="3">
    <name type="scientific">Boseongicola sp. SB0664_bin_43</name>
    <dbReference type="NCBI Taxonomy" id="2604844"/>
    <lineage>
        <taxon>Bacteria</taxon>
        <taxon>Pseudomonadati</taxon>
        <taxon>Pseudomonadota</taxon>
        <taxon>Alphaproteobacteria</taxon>
        <taxon>Rhodobacterales</taxon>
        <taxon>Paracoccaceae</taxon>
        <taxon>Boseongicola</taxon>
    </lineage>
</organism>
<feature type="domain" description="Ketoreductase" evidence="2">
    <location>
        <begin position="7"/>
        <end position="189"/>
    </location>
</feature>
<proteinExistence type="inferred from homology"/>
<dbReference type="Pfam" id="PF13561">
    <property type="entry name" value="adh_short_C2"/>
    <property type="match status" value="1"/>
</dbReference>
<dbReference type="InterPro" id="IPR020904">
    <property type="entry name" value="Sc_DH/Rdtase_CS"/>
</dbReference>
<gene>
    <name evidence="3" type="ORF">F4Y60_12665</name>
</gene>
<reference evidence="3" key="1">
    <citation type="submission" date="2019-09" db="EMBL/GenBank/DDBJ databases">
        <title>Characterisation of the sponge microbiome using genome-centric metagenomics.</title>
        <authorList>
            <person name="Engelberts J.P."/>
            <person name="Robbins S.J."/>
            <person name="De Goeij J.M."/>
            <person name="Aranda M."/>
            <person name="Bell S.C."/>
            <person name="Webster N.S."/>
        </authorList>
    </citation>
    <scope>NUCLEOTIDE SEQUENCE</scope>
    <source>
        <strain evidence="3">SB0664_bin_43</strain>
    </source>
</reference>
<protein>
    <submittedName>
        <fullName evidence="3">SDR family oxidoreductase</fullName>
    </submittedName>
</protein>
<evidence type="ECO:0000313" key="3">
    <source>
        <dbReference type="EMBL" id="MXY34909.1"/>
    </source>
</evidence>
<evidence type="ECO:0000259" key="2">
    <source>
        <dbReference type="SMART" id="SM00822"/>
    </source>
</evidence>
<dbReference type="PANTHER" id="PTHR42879">
    <property type="entry name" value="3-OXOACYL-(ACYL-CARRIER-PROTEIN) REDUCTASE"/>
    <property type="match status" value="1"/>
</dbReference>
<accession>A0A6B0Y5B4</accession>
<dbReference type="PRINTS" id="PR00081">
    <property type="entry name" value="GDHRDH"/>
</dbReference>
<dbReference type="CDD" id="cd05233">
    <property type="entry name" value="SDR_c"/>
    <property type="match status" value="1"/>
</dbReference>
<evidence type="ECO:0000256" key="1">
    <source>
        <dbReference type="ARBA" id="ARBA00006484"/>
    </source>
</evidence>
<dbReference type="PANTHER" id="PTHR42879:SF2">
    <property type="entry name" value="3-OXOACYL-[ACYL-CARRIER-PROTEIN] REDUCTASE FABG"/>
    <property type="match status" value="1"/>
</dbReference>
<dbReference type="InterPro" id="IPR057326">
    <property type="entry name" value="KR_dom"/>
</dbReference>
<dbReference type="AlphaFoldDB" id="A0A6B0Y5B4"/>
<dbReference type="InterPro" id="IPR050259">
    <property type="entry name" value="SDR"/>
</dbReference>
<name>A0A6B0Y5B4_9RHOB</name>
<dbReference type="PRINTS" id="PR00080">
    <property type="entry name" value="SDRFAMILY"/>
</dbReference>
<dbReference type="GO" id="GO:0032787">
    <property type="term" value="P:monocarboxylic acid metabolic process"/>
    <property type="evidence" value="ECO:0007669"/>
    <property type="project" value="UniProtKB-ARBA"/>
</dbReference>
<comment type="similarity">
    <text evidence="1">Belongs to the short-chain dehydrogenases/reductases (SDR) family.</text>
</comment>
<dbReference type="PROSITE" id="PS00061">
    <property type="entry name" value="ADH_SHORT"/>
    <property type="match status" value="1"/>
</dbReference>
<dbReference type="Gene3D" id="3.40.50.720">
    <property type="entry name" value="NAD(P)-binding Rossmann-like Domain"/>
    <property type="match status" value="1"/>
</dbReference>
<dbReference type="EMBL" id="VXRY01000520">
    <property type="protein sequence ID" value="MXY34909.1"/>
    <property type="molecule type" value="Genomic_DNA"/>
</dbReference>
<dbReference type="InterPro" id="IPR002347">
    <property type="entry name" value="SDR_fam"/>
</dbReference>
<dbReference type="InterPro" id="IPR036291">
    <property type="entry name" value="NAD(P)-bd_dom_sf"/>
</dbReference>
<dbReference type="FunFam" id="3.40.50.720:FF:000084">
    <property type="entry name" value="Short-chain dehydrogenase reductase"/>
    <property type="match status" value="1"/>
</dbReference>